<accession>N1UX78</accession>
<evidence type="ECO:0000313" key="1">
    <source>
        <dbReference type="EMBL" id="EMY35006.1"/>
    </source>
</evidence>
<organism evidence="1 2">
    <name type="scientific">Arthrobacter crystallopoietes BAB-32</name>
    <dbReference type="NCBI Taxonomy" id="1246476"/>
    <lineage>
        <taxon>Bacteria</taxon>
        <taxon>Bacillati</taxon>
        <taxon>Actinomycetota</taxon>
        <taxon>Actinomycetes</taxon>
        <taxon>Micrococcales</taxon>
        <taxon>Micrococcaceae</taxon>
        <taxon>Crystallibacter</taxon>
    </lineage>
</organism>
<dbReference type="AlphaFoldDB" id="N1UX78"/>
<sequence>MSARTVETYWEDGVWKSRHRGADWHFAYGGSRDQALILGQAAARNHDAEHVIIEPGDIAEHGDTLQLME</sequence>
<keyword evidence="2" id="KW-1185">Reference proteome</keyword>
<name>N1UX78_9MICC</name>
<dbReference type="Proteomes" id="UP000010729">
    <property type="component" value="Unassembled WGS sequence"/>
</dbReference>
<dbReference type="OrthoDB" id="5194813at2"/>
<evidence type="ECO:0000313" key="2">
    <source>
        <dbReference type="Proteomes" id="UP000010729"/>
    </source>
</evidence>
<evidence type="ECO:0008006" key="3">
    <source>
        <dbReference type="Google" id="ProtNLM"/>
    </source>
</evidence>
<comment type="caution">
    <text evidence="1">The sequence shown here is derived from an EMBL/GenBank/DDBJ whole genome shotgun (WGS) entry which is preliminary data.</text>
</comment>
<protein>
    <recommendedName>
        <fullName evidence="3">DUF2188 domain-containing protein</fullName>
    </recommendedName>
</protein>
<gene>
    <name evidence="1" type="ORF">D477_006718</name>
</gene>
<dbReference type="RefSeq" id="WP_005268121.1">
    <property type="nucleotide sequence ID" value="NZ_ANPE02000090.1"/>
</dbReference>
<proteinExistence type="predicted"/>
<dbReference type="EMBL" id="ANPE02000090">
    <property type="protein sequence ID" value="EMY35006.1"/>
    <property type="molecule type" value="Genomic_DNA"/>
</dbReference>
<reference evidence="1 2" key="1">
    <citation type="journal article" date="2013" name="Genome Announc.">
        <title>Draft Genome Sequence of Arthrobacter crystallopoietes Strain BAB-32, Revealing Genes for Bioremediation.</title>
        <authorList>
            <person name="Joshi M.N."/>
            <person name="Pandit A.S."/>
            <person name="Sharma A."/>
            <person name="Pandya R.V."/>
            <person name="Desai S.M."/>
            <person name="Saxena A.K."/>
            <person name="Bagatharia S.B."/>
        </authorList>
    </citation>
    <scope>NUCLEOTIDE SEQUENCE [LARGE SCALE GENOMIC DNA]</scope>
    <source>
        <strain evidence="1 2">BAB-32</strain>
    </source>
</reference>